<dbReference type="RefSeq" id="WP_011750086.1">
    <property type="nucleotide sequence ID" value="NC_008687.1"/>
</dbReference>
<reference evidence="2" key="1">
    <citation type="submission" date="2006-12" db="EMBL/GenBank/DDBJ databases">
        <title>Complete sequence of chromosome 2 of Paracoccus denitrificans PD1222.</title>
        <authorList>
            <person name="Copeland A."/>
            <person name="Lucas S."/>
            <person name="Lapidus A."/>
            <person name="Barry K."/>
            <person name="Detter J.C."/>
            <person name="Glavina del Rio T."/>
            <person name="Hammon N."/>
            <person name="Israni S."/>
            <person name="Dalin E."/>
            <person name="Tice H."/>
            <person name="Pitluck S."/>
            <person name="Munk A.C."/>
            <person name="Brettin T."/>
            <person name="Bruce D."/>
            <person name="Han C."/>
            <person name="Tapia R."/>
            <person name="Gilna P."/>
            <person name="Schmutz J."/>
            <person name="Larimer F."/>
            <person name="Land M."/>
            <person name="Hauser L."/>
            <person name="Kyrpides N."/>
            <person name="Lykidis A."/>
            <person name="Spiro S."/>
            <person name="Richardson D.J."/>
            <person name="Moir J.W.B."/>
            <person name="Ferguson S.J."/>
            <person name="van Spanning R.J.M."/>
            <person name="Richardson P."/>
        </authorList>
    </citation>
    <scope>NUCLEOTIDE SEQUENCE [LARGE SCALE GENOMIC DNA]</scope>
    <source>
        <strain evidence="2">Pd 1222</strain>
    </source>
</reference>
<dbReference type="HOGENOM" id="CLU_1420257_0_0_5"/>
<name>A1B8S5_PARDP</name>
<sequence>MISDNPSSQGLVGRARMTLQNLQQVGDELGQALGGDVQAVIEDAAQQSQELAGSLMSPGGAFDPSLPAIELRANTLVYQYAKSLTGERLTNEAVKSWRQAMGIGNLLSNQADSIARLQQVVAMLDARDARLRASIGNTPIPQTPGTAPAVPGAQAAAPPAGAVQALQADPSLRGQFDAKYGAGAAARVLGN</sequence>
<dbReference type="KEGG" id="pde:Pden_3853"/>
<organism evidence="1 2">
    <name type="scientific">Paracoccus denitrificans (strain Pd 1222)</name>
    <dbReference type="NCBI Taxonomy" id="318586"/>
    <lineage>
        <taxon>Bacteria</taxon>
        <taxon>Pseudomonadati</taxon>
        <taxon>Pseudomonadota</taxon>
        <taxon>Alphaproteobacteria</taxon>
        <taxon>Rhodobacterales</taxon>
        <taxon>Paracoccaceae</taxon>
        <taxon>Paracoccus</taxon>
    </lineage>
</organism>
<dbReference type="OrthoDB" id="8421506at2"/>
<proteinExistence type="predicted"/>
<dbReference type="EnsemblBacteria" id="ABL71919">
    <property type="protein sequence ID" value="ABL71919"/>
    <property type="gene ID" value="Pden_3853"/>
</dbReference>
<protein>
    <submittedName>
        <fullName evidence="1">Uncharacterized protein</fullName>
    </submittedName>
</protein>
<dbReference type="AlphaFoldDB" id="A1B8S5"/>
<evidence type="ECO:0000313" key="2">
    <source>
        <dbReference type="Proteomes" id="UP000000361"/>
    </source>
</evidence>
<gene>
    <name evidence="1" type="ordered locus">Pden_3853</name>
</gene>
<accession>A1B8S5</accession>
<evidence type="ECO:0000313" key="1">
    <source>
        <dbReference type="EMBL" id="ABL71919.1"/>
    </source>
</evidence>
<dbReference type="Proteomes" id="UP000000361">
    <property type="component" value="Chromosome 2"/>
</dbReference>
<dbReference type="GeneID" id="93453514"/>
<dbReference type="STRING" id="318586.Pden_3853"/>
<dbReference type="EMBL" id="CP000490">
    <property type="protein sequence ID" value="ABL71919.1"/>
    <property type="molecule type" value="Genomic_DNA"/>
</dbReference>
<keyword evidence="2" id="KW-1185">Reference proteome</keyword>